<name>A0A1G7A643_9ACTN</name>
<proteinExistence type="predicted"/>
<accession>A0A1G7A643</accession>
<organism evidence="1 2">
    <name type="scientific">Auraticoccus monumenti</name>
    <dbReference type="NCBI Taxonomy" id="675864"/>
    <lineage>
        <taxon>Bacteria</taxon>
        <taxon>Bacillati</taxon>
        <taxon>Actinomycetota</taxon>
        <taxon>Actinomycetes</taxon>
        <taxon>Propionibacteriales</taxon>
        <taxon>Propionibacteriaceae</taxon>
        <taxon>Auraticoccus</taxon>
    </lineage>
</organism>
<dbReference type="EMBL" id="LT629688">
    <property type="protein sequence ID" value="SDE09336.1"/>
    <property type="molecule type" value="Genomic_DNA"/>
</dbReference>
<protein>
    <submittedName>
        <fullName evidence="1">Uncharacterized protein</fullName>
    </submittedName>
</protein>
<dbReference type="Proteomes" id="UP000198546">
    <property type="component" value="Chromosome i"/>
</dbReference>
<sequence>MSPSLNADPWLAALEDLRSWVEQPMWGATRLLRRAVLRHRYGLRWAAGWVIAPDCYAHIEAFVYPRETPRQGLQLRGMPNIPDECALPGQRYLRIGEVTAASTGNTSYTLDSRVWETAINSWPPHSALAERVGRGGIAWYDRDTRPPPPEYLFDYDQAPLDRMAHLLHDVLDQPLSPTTAAR</sequence>
<evidence type="ECO:0000313" key="2">
    <source>
        <dbReference type="Proteomes" id="UP000198546"/>
    </source>
</evidence>
<gene>
    <name evidence="1" type="ORF">SAMN04489747_2492</name>
</gene>
<evidence type="ECO:0000313" key="1">
    <source>
        <dbReference type="EMBL" id="SDE09336.1"/>
    </source>
</evidence>
<reference evidence="1 2" key="1">
    <citation type="submission" date="2016-10" db="EMBL/GenBank/DDBJ databases">
        <authorList>
            <person name="de Groot N.N."/>
        </authorList>
    </citation>
    <scope>NUCLEOTIDE SEQUENCE [LARGE SCALE GENOMIC DNA]</scope>
    <source>
        <strain evidence="1 2">MON 2.2</strain>
    </source>
</reference>
<dbReference type="AlphaFoldDB" id="A0A1G7A643"/>
<keyword evidence="2" id="KW-1185">Reference proteome</keyword>